<proteinExistence type="inferred from homology"/>
<dbReference type="EC" id="2.4.2.21" evidence="4 11"/>
<dbReference type="AlphaFoldDB" id="A0A347ZR73"/>
<dbReference type="GO" id="GO:0009236">
    <property type="term" value="P:cobalamin biosynthetic process"/>
    <property type="evidence" value="ECO:0007669"/>
    <property type="project" value="UniProtKB-UniRule"/>
</dbReference>
<evidence type="ECO:0000256" key="6">
    <source>
        <dbReference type="ARBA" id="ARBA00022573"/>
    </source>
</evidence>
<comment type="similarity">
    <text evidence="3 11">Belongs to the CobT family.</text>
</comment>
<keyword evidence="13" id="KW-1185">Reference proteome</keyword>
<dbReference type="Proteomes" id="UP000256388">
    <property type="component" value="Unassembled WGS sequence"/>
</dbReference>
<dbReference type="PANTHER" id="PTHR43463:SF1">
    <property type="entry name" value="NICOTINATE-NUCLEOTIDE--DIMETHYLBENZIMIDAZOLE PHOSPHORIBOSYLTRANSFERASE"/>
    <property type="match status" value="1"/>
</dbReference>
<dbReference type="Pfam" id="PF02277">
    <property type="entry name" value="DBI_PRT"/>
    <property type="match status" value="1"/>
</dbReference>
<keyword evidence="6 11" id="KW-0169">Cobalamin biosynthesis</keyword>
<evidence type="ECO:0000313" key="13">
    <source>
        <dbReference type="Proteomes" id="UP000256388"/>
    </source>
</evidence>
<dbReference type="InterPro" id="IPR036087">
    <property type="entry name" value="Nict_dMeBzImd_PRibTrfase_sf"/>
</dbReference>
<dbReference type="InterPro" id="IPR003200">
    <property type="entry name" value="Nict_dMeBzImd_PRibTrfase"/>
</dbReference>
<gene>
    <name evidence="11" type="primary">cobT</name>
    <name evidence="12" type="ORF">DFR64_1534</name>
</gene>
<dbReference type="GO" id="GO:0008939">
    <property type="term" value="F:nicotinate-nucleotide-dimethylbenzimidazole phosphoribosyltransferase activity"/>
    <property type="evidence" value="ECO:0007669"/>
    <property type="project" value="UniProtKB-UniRule"/>
</dbReference>
<dbReference type="HAMAP" id="MF_00230">
    <property type="entry name" value="CobT"/>
    <property type="match status" value="1"/>
</dbReference>
<keyword evidence="8 11" id="KW-0808">Transferase</keyword>
<dbReference type="Gene3D" id="3.40.50.10210">
    <property type="match status" value="1"/>
</dbReference>
<comment type="caution">
    <text evidence="12">The sequence shown here is derived from an EMBL/GenBank/DDBJ whole genome shotgun (WGS) entry which is preliminary data.</text>
</comment>
<comment type="function">
    <text evidence="1 11">Catalyzes the synthesis of alpha-ribazole-5'-phosphate from nicotinate mononucleotide (NAMN) and 5,6-dimethylbenzimidazole (DMB).</text>
</comment>
<evidence type="ECO:0000313" key="12">
    <source>
        <dbReference type="EMBL" id="REG11642.1"/>
    </source>
</evidence>
<dbReference type="SUPFAM" id="SSF52733">
    <property type="entry name" value="Nicotinate mononucleotide:5,6-dimethylbenzimidazole phosphoribosyltransferase (CobT)"/>
    <property type="match status" value="1"/>
</dbReference>
<dbReference type="InterPro" id="IPR017846">
    <property type="entry name" value="Nict_dMeBzImd_PRibTrfase_bact"/>
</dbReference>
<dbReference type="UniPathway" id="UPA00061">
    <property type="reaction ID" value="UER00516"/>
</dbReference>
<evidence type="ECO:0000256" key="9">
    <source>
        <dbReference type="ARBA" id="ARBA00030686"/>
    </source>
</evidence>
<accession>A0A347ZR73</accession>
<evidence type="ECO:0000256" key="10">
    <source>
        <dbReference type="ARBA" id="ARBA00047340"/>
    </source>
</evidence>
<organism evidence="12 13">
    <name type="scientific">Pelolinea submarina</name>
    <dbReference type="NCBI Taxonomy" id="913107"/>
    <lineage>
        <taxon>Bacteria</taxon>
        <taxon>Bacillati</taxon>
        <taxon>Chloroflexota</taxon>
        <taxon>Anaerolineae</taxon>
        <taxon>Anaerolineales</taxon>
        <taxon>Anaerolineaceae</taxon>
        <taxon>Pelolinea</taxon>
    </lineage>
</organism>
<dbReference type="NCBIfam" id="NF000996">
    <property type="entry name" value="PRK00105.1"/>
    <property type="match status" value="1"/>
</dbReference>
<evidence type="ECO:0000256" key="2">
    <source>
        <dbReference type="ARBA" id="ARBA00005049"/>
    </source>
</evidence>
<keyword evidence="7 11" id="KW-0328">Glycosyltransferase</keyword>
<dbReference type="RefSeq" id="WP_116224763.1">
    <property type="nucleotide sequence ID" value="NZ_AP018437.1"/>
</dbReference>
<evidence type="ECO:0000256" key="4">
    <source>
        <dbReference type="ARBA" id="ARBA00011991"/>
    </source>
</evidence>
<dbReference type="NCBIfam" id="TIGR03160">
    <property type="entry name" value="cobT_DBIPRT"/>
    <property type="match status" value="1"/>
</dbReference>
<evidence type="ECO:0000256" key="5">
    <source>
        <dbReference type="ARBA" id="ARBA00015486"/>
    </source>
</evidence>
<dbReference type="EMBL" id="QUMS01000001">
    <property type="protein sequence ID" value="REG11642.1"/>
    <property type="molecule type" value="Genomic_DNA"/>
</dbReference>
<name>A0A347ZR73_9CHLR</name>
<dbReference type="Gene3D" id="1.10.1610.10">
    <property type="match status" value="1"/>
</dbReference>
<reference evidence="12 13" key="1">
    <citation type="submission" date="2018-08" db="EMBL/GenBank/DDBJ databases">
        <title>Genomic Encyclopedia of Type Strains, Phase IV (KMG-IV): sequencing the most valuable type-strain genomes for metagenomic binning, comparative biology and taxonomic classification.</title>
        <authorList>
            <person name="Goeker M."/>
        </authorList>
    </citation>
    <scope>NUCLEOTIDE SEQUENCE [LARGE SCALE GENOMIC DNA]</scope>
    <source>
        <strain evidence="12 13">DSM 23923</strain>
    </source>
</reference>
<dbReference type="OrthoDB" id="9781491at2"/>
<evidence type="ECO:0000256" key="7">
    <source>
        <dbReference type="ARBA" id="ARBA00022676"/>
    </source>
</evidence>
<evidence type="ECO:0000256" key="11">
    <source>
        <dbReference type="HAMAP-Rule" id="MF_00230"/>
    </source>
</evidence>
<evidence type="ECO:0000256" key="3">
    <source>
        <dbReference type="ARBA" id="ARBA00007110"/>
    </source>
</evidence>
<evidence type="ECO:0000256" key="1">
    <source>
        <dbReference type="ARBA" id="ARBA00002197"/>
    </source>
</evidence>
<feature type="active site" description="Proton acceptor" evidence="11">
    <location>
        <position position="313"/>
    </location>
</feature>
<evidence type="ECO:0000256" key="8">
    <source>
        <dbReference type="ARBA" id="ARBA00022679"/>
    </source>
</evidence>
<comment type="catalytic activity">
    <reaction evidence="10 11">
        <text>5,6-dimethylbenzimidazole + nicotinate beta-D-ribonucleotide = alpha-ribazole 5'-phosphate + nicotinate + H(+)</text>
        <dbReference type="Rhea" id="RHEA:11196"/>
        <dbReference type="ChEBI" id="CHEBI:15378"/>
        <dbReference type="ChEBI" id="CHEBI:15890"/>
        <dbReference type="ChEBI" id="CHEBI:32544"/>
        <dbReference type="ChEBI" id="CHEBI:57502"/>
        <dbReference type="ChEBI" id="CHEBI:57918"/>
        <dbReference type="EC" id="2.4.2.21"/>
    </reaction>
</comment>
<dbReference type="InterPro" id="IPR023195">
    <property type="entry name" value="Nict_dMeBzImd_PRibTrfase_N"/>
</dbReference>
<dbReference type="PANTHER" id="PTHR43463">
    <property type="entry name" value="NICOTINATE-NUCLEOTIDE--DIMETHYLBENZIMIDAZOLE PHOSPHORIBOSYLTRANSFERASE"/>
    <property type="match status" value="1"/>
</dbReference>
<dbReference type="CDD" id="cd02439">
    <property type="entry name" value="DMB-PRT_CobT"/>
    <property type="match status" value="1"/>
</dbReference>
<sequence length="346" mass="35743">MQFPEIPEIDTHAAEKAIERQARLTKPAGSLGRLESLSVQLAGITAKERPMFPRKAVILMAADHGVALEGISAYPSTVTAQMVANIANQGAAVNVIARQNDARVVVVDMGVAQDLGALSGVVHHNLAKGSQNMRRGPAMSRAMAEEAIDVGMRVLRKQVQDGLDLVALGEMGIGNTTAAAAVGAVITGSPVEAMTGRGTGLDDAGLAHKVEVIREAIAVNHPNPKDALDVLAKVGGLDIAGLVGVIIAAAAARLPVVVDGYISAAATLAAVELAPGVKPYLIASHLSVERGHAILCDYLDLAPLFDLQLRLGEGSGAVLAFPIIESAARILNEMATFDEAGVSQHV</sequence>
<comment type="pathway">
    <text evidence="2 11">Nucleoside biosynthesis; alpha-ribazole biosynthesis; alpha-ribazole from 5,6-dimethylbenzimidazole: step 1/2.</text>
</comment>
<dbReference type="FunFam" id="3.40.50.10210:FF:000001">
    <property type="entry name" value="Nicotinate-nucleotide--dimethylbenzimidazole phosphoribosyltransferase"/>
    <property type="match status" value="1"/>
</dbReference>
<protein>
    <recommendedName>
        <fullName evidence="5 11">Nicotinate-nucleotide--dimethylbenzimidazole phosphoribosyltransferase</fullName>
        <shortName evidence="11">NN:DBI PRT</shortName>
        <ecNumber evidence="4 11">2.4.2.21</ecNumber>
    </recommendedName>
    <alternativeName>
        <fullName evidence="9 11">N(1)-alpha-phosphoribosyltransferase</fullName>
    </alternativeName>
</protein>